<dbReference type="EMBL" id="JABEND010000004">
    <property type="protein sequence ID" value="NNG35841.1"/>
    <property type="molecule type" value="Genomic_DNA"/>
</dbReference>
<dbReference type="NCBIfam" id="TIGR03025">
    <property type="entry name" value="EPS_sugtrans"/>
    <property type="match status" value="1"/>
</dbReference>
<dbReference type="Pfam" id="PF02397">
    <property type="entry name" value="Bac_transf"/>
    <property type="match status" value="1"/>
</dbReference>
<evidence type="ECO:0000256" key="2">
    <source>
        <dbReference type="ARBA" id="ARBA00006464"/>
    </source>
</evidence>
<keyword evidence="6 7" id="KW-0472">Membrane</keyword>
<keyword evidence="5 7" id="KW-1133">Transmembrane helix</keyword>
<dbReference type="AlphaFoldDB" id="A0A849A9R7"/>
<evidence type="ECO:0000256" key="1">
    <source>
        <dbReference type="ARBA" id="ARBA00004141"/>
    </source>
</evidence>
<evidence type="ECO:0000256" key="5">
    <source>
        <dbReference type="ARBA" id="ARBA00022989"/>
    </source>
</evidence>
<evidence type="ECO:0000256" key="4">
    <source>
        <dbReference type="ARBA" id="ARBA00022692"/>
    </source>
</evidence>
<comment type="caution">
    <text evidence="9">The sequence shown here is derived from an EMBL/GenBank/DDBJ whole genome shotgun (WGS) entry which is preliminary data.</text>
</comment>
<evidence type="ECO:0000259" key="8">
    <source>
        <dbReference type="Pfam" id="PF02397"/>
    </source>
</evidence>
<dbReference type="PANTHER" id="PTHR30576">
    <property type="entry name" value="COLANIC BIOSYNTHESIS UDP-GLUCOSE LIPID CARRIER TRANSFERASE"/>
    <property type="match status" value="1"/>
</dbReference>
<dbReference type="GO" id="GO:0016020">
    <property type="term" value="C:membrane"/>
    <property type="evidence" value="ECO:0007669"/>
    <property type="project" value="UniProtKB-SubCell"/>
</dbReference>
<evidence type="ECO:0000313" key="10">
    <source>
        <dbReference type="Proteomes" id="UP000562984"/>
    </source>
</evidence>
<feature type="transmembrane region" description="Helical" evidence="7">
    <location>
        <begin position="329"/>
        <end position="352"/>
    </location>
</feature>
<feature type="domain" description="Bacterial sugar transferase" evidence="8">
    <location>
        <begin position="326"/>
        <end position="519"/>
    </location>
</feature>
<accession>A0A849A9R7</accession>
<keyword evidence="3 9" id="KW-0808">Transferase</keyword>
<protein>
    <submittedName>
        <fullName evidence="9">Sugar transferase</fullName>
    </submittedName>
</protein>
<feature type="transmembrane region" description="Helical" evidence="7">
    <location>
        <begin position="153"/>
        <end position="172"/>
    </location>
</feature>
<keyword evidence="10" id="KW-1185">Reference proteome</keyword>
<evidence type="ECO:0000256" key="7">
    <source>
        <dbReference type="SAM" id="Phobius"/>
    </source>
</evidence>
<proteinExistence type="inferred from homology"/>
<feature type="transmembrane region" description="Helical" evidence="7">
    <location>
        <begin position="86"/>
        <end position="109"/>
    </location>
</feature>
<dbReference type="InterPro" id="IPR017475">
    <property type="entry name" value="EPS_sugar_tfrase"/>
</dbReference>
<feature type="transmembrane region" description="Helical" evidence="7">
    <location>
        <begin position="130"/>
        <end position="147"/>
    </location>
</feature>
<feature type="transmembrane region" description="Helical" evidence="7">
    <location>
        <begin position="53"/>
        <end position="74"/>
    </location>
</feature>
<keyword evidence="4 7" id="KW-0812">Transmembrane</keyword>
<dbReference type="Proteomes" id="UP000562984">
    <property type="component" value="Unassembled WGS sequence"/>
</dbReference>
<dbReference type="GO" id="GO:0016780">
    <property type="term" value="F:phosphotransferase activity, for other substituted phosphate groups"/>
    <property type="evidence" value="ECO:0007669"/>
    <property type="project" value="TreeGrafter"/>
</dbReference>
<gene>
    <name evidence="9" type="ORF">HKD39_08990</name>
</gene>
<dbReference type="PANTHER" id="PTHR30576:SF10">
    <property type="entry name" value="SLL5057 PROTEIN"/>
    <property type="match status" value="1"/>
</dbReference>
<evidence type="ECO:0000256" key="6">
    <source>
        <dbReference type="ARBA" id="ARBA00023136"/>
    </source>
</evidence>
<evidence type="ECO:0000313" key="9">
    <source>
        <dbReference type="EMBL" id="NNG35841.1"/>
    </source>
</evidence>
<organism evidence="9 10">
    <name type="scientific">Nakamurella aerolata</name>
    <dbReference type="NCBI Taxonomy" id="1656892"/>
    <lineage>
        <taxon>Bacteria</taxon>
        <taxon>Bacillati</taxon>
        <taxon>Actinomycetota</taxon>
        <taxon>Actinomycetes</taxon>
        <taxon>Nakamurellales</taxon>
        <taxon>Nakamurellaceae</taxon>
        <taxon>Nakamurella</taxon>
    </lineage>
</organism>
<evidence type="ECO:0000256" key="3">
    <source>
        <dbReference type="ARBA" id="ARBA00022679"/>
    </source>
</evidence>
<comment type="similarity">
    <text evidence="2">Belongs to the bacterial sugar transferase family.</text>
</comment>
<dbReference type="RefSeq" id="WP_171199536.1">
    <property type="nucleotide sequence ID" value="NZ_JABEND010000004.1"/>
</dbReference>
<reference evidence="9 10" key="1">
    <citation type="submission" date="2020-05" db="EMBL/GenBank/DDBJ databases">
        <title>Nakamurella sp. DB0629 isolated from air conditioner.</title>
        <authorList>
            <person name="Kim D.H."/>
            <person name="Kim D.-U."/>
        </authorList>
    </citation>
    <scope>NUCLEOTIDE SEQUENCE [LARGE SCALE GENOMIC DNA]</scope>
    <source>
        <strain evidence="9 10">DB0629</strain>
    </source>
</reference>
<comment type="subcellular location">
    <subcellularLocation>
        <location evidence="1">Membrane</location>
        <topology evidence="1">Multi-pass membrane protein</topology>
    </subcellularLocation>
</comment>
<dbReference type="InterPro" id="IPR003362">
    <property type="entry name" value="Bact_transf"/>
</dbReference>
<dbReference type="Pfam" id="PF13727">
    <property type="entry name" value="CoA_binding_3"/>
    <property type="match status" value="1"/>
</dbReference>
<name>A0A849A9R7_9ACTN</name>
<sequence length="525" mass="56731">MTAPEIGRPVVQRAAARKRLAGIGGAAVERPPAPNVSAAQSSAGWARSYARRLMITDTLVLLMSGLAVHLVRWGDVDAAVRLSGQAGVWPVLGLTLLIVAAWLTALAAAGTRRPPVVGFGATEYKRVARATLAVFGGLAILSYLLGLRLPRSYLVLMLPIGLLAVLASRYLWRRWLHKRRDFGHYQSRVVAVGSTATVADLVHDLQRSPRAGFRVVAVCLTDPERGADNLALAGLPIMGGVGDVAAAVRSCGADTVAVTATDEVGPAAVRNLSWQLEDIDDVDCSLVLAPALTDIAGPRVHTQPVNGLPLIHVDRPTYRGANRLLKKTFDVVGASVLLVLLSPPLLVIAAVVKLTSRGPVFFRQPRVGLNGGTFGMIKFRSMVTNAEELLPELQRRRDEAAAAAGNSVMFKLVDDPRITKAGKWLRRFSLDELPQLLNVLGGSMSLVGPRPPLPEEVAKYENHVHRRLLVKPGMTGLWQVSGRSRLSWEETVRLDSYYVENWSMTGDLQILWKTARAVVGRDGAY</sequence>